<protein>
    <submittedName>
        <fullName evidence="2">Uncharacterized protein</fullName>
    </submittedName>
</protein>
<accession>A0AAF0UPK4</accession>
<dbReference type="EMBL" id="CP133621">
    <property type="protein sequence ID" value="WMV50513.1"/>
    <property type="molecule type" value="Genomic_DNA"/>
</dbReference>
<reference evidence="2" key="1">
    <citation type="submission" date="2023-08" db="EMBL/GenBank/DDBJ databases">
        <title>A de novo genome assembly of Solanum verrucosum Schlechtendal, a Mexican diploid species geographically isolated from the other diploid A-genome species in potato relatives.</title>
        <authorList>
            <person name="Hosaka K."/>
        </authorList>
    </citation>
    <scope>NUCLEOTIDE SEQUENCE</scope>
    <source>
        <tissue evidence="2">Young leaves</tissue>
    </source>
</reference>
<dbReference type="Proteomes" id="UP001234989">
    <property type="component" value="Chromosome 10"/>
</dbReference>
<evidence type="ECO:0000256" key="1">
    <source>
        <dbReference type="SAM" id="MobiDB-lite"/>
    </source>
</evidence>
<feature type="region of interest" description="Disordered" evidence="1">
    <location>
        <begin position="77"/>
        <end position="107"/>
    </location>
</feature>
<feature type="region of interest" description="Disordered" evidence="1">
    <location>
        <begin position="142"/>
        <end position="185"/>
    </location>
</feature>
<evidence type="ECO:0000313" key="2">
    <source>
        <dbReference type="EMBL" id="WMV50513.1"/>
    </source>
</evidence>
<feature type="compositionally biased region" description="Basic and acidic residues" evidence="1">
    <location>
        <begin position="156"/>
        <end position="169"/>
    </location>
</feature>
<dbReference type="AlphaFoldDB" id="A0AAF0UPK4"/>
<organism evidence="2 3">
    <name type="scientific">Solanum verrucosum</name>
    <dbReference type="NCBI Taxonomy" id="315347"/>
    <lineage>
        <taxon>Eukaryota</taxon>
        <taxon>Viridiplantae</taxon>
        <taxon>Streptophyta</taxon>
        <taxon>Embryophyta</taxon>
        <taxon>Tracheophyta</taxon>
        <taxon>Spermatophyta</taxon>
        <taxon>Magnoliopsida</taxon>
        <taxon>eudicotyledons</taxon>
        <taxon>Gunneridae</taxon>
        <taxon>Pentapetalae</taxon>
        <taxon>asterids</taxon>
        <taxon>lamiids</taxon>
        <taxon>Solanales</taxon>
        <taxon>Solanaceae</taxon>
        <taxon>Solanoideae</taxon>
        <taxon>Solaneae</taxon>
        <taxon>Solanum</taxon>
    </lineage>
</organism>
<name>A0AAF0UPK4_SOLVR</name>
<proteinExistence type="predicted"/>
<keyword evidence="3" id="KW-1185">Reference proteome</keyword>
<sequence length="311" mass="36412">MLYPQAVLATGWMHVNEHGQMCGPYINGFVLGQTNMYTGEPVSTRHWCGCGCVVRVGFGQSDPDTLTRAEKKIWGKRDQFPATSSERRRSCKKLEKTTTTKGEGSIEQHTEGINLEKQLEIYTAQDNQNDLQFMKEMGQCKEPVDKDGVLAQPYTEKGREDNDEEDRKRNTTTTPPITEAKKNKHALSKWRKEKFRDIFTQLAIREEIARVKKDFFEECPSPENRAILKQAQAELKLYIHYEEEYWRQKERVQWLEEGDRNTRFHHCLVKGRRKKLISNRMMKADGSWFVGDKQLAEEAMNFFKDQLTWVY</sequence>
<gene>
    <name evidence="2" type="ORF">MTR67_043898</name>
</gene>
<evidence type="ECO:0000313" key="3">
    <source>
        <dbReference type="Proteomes" id="UP001234989"/>
    </source>
</evidence>